<dbReference type="EMBL" id="NWUF01000010">
    <property type="protein sequence ID" value="PCE42095.1"/>
    <property type="molecule type" value="Genomic_DNA"/>
</dbReference>
<dbReference type="InterPro" id="IPR003673">
    <property type="entry name" value="CoA-Trfase_fam_III"/>
</dbReference>
<dbReference type="KEGG" id="rdi:CMV14_18625"/>
<evidence type="ECO:0000256" key="1">
    <source>
        <dbReference type="ARBA" id="ARBA00022679"/>
    </source>
</evidence>
<name>A0A2A4FWI4_9SPHN</name>
<dbReference type="OrthoDB" id="5720311at2"/>
<dbReference type="AlphaFoldDB" id="A0A2A4FWI4"/>
<dbReference type="Proteomes" id="UP000218934">
    <property type="component" value="Unassembled WGS sequence"/>
</dbReference>
<proteinExistence type="predicted"/>
<keyword evidence="3" id="KW-1185">Reference proteome</keyword>
<sequence>MGALTGIRVIDLTNALAGASATKLLTDLGADVIKIEDRVQGDFTRSLMPSIFHSHNRNKRSLSVDLHTAEGVALVRRLVENADIFVQSLRPGAAAGLGLDREMLTAINPQLIYASFSAFSQRGPSAARRGVDAVAQAESGMVQIQEGLLGNISYVDTVAGLALSHAIMAALLNRQRTGQVDSVEANLLDAALYMQSAPLAEFSVSGQVPDQRNYPTKYPVVGLYPAQDGDIQVAAYYERDWVALCGILERPDLLTDDRFSDQEHRRRHIPELREILEREFRRQPRHHWVEQLSRHRILGGIVRDYDEVLSCEEFGASQSFEHIAIAPDQRMTHVRAPFRFNGQAPAATKAAPALGSDTDDVLIEAGLSRTEIEELRQRGIIGMSNEQPAPAASVLS</sequence>
<dbReference type="GO" id="GO:0008410">
    <property type="term" value="F:CoA-transferase activity"/>
    <property type="evidence" value="ECO:0007669"/>
    <property type="project" value="TreeGrafter"/>
</dbReference>
<dbReference type="PANTHER" id="PTHR48207:SF4">
    <property type="entry name" value="BLL6097 PROTEIN"/>
    <property type="match status" value="1"/>
</dbReference>
<dbReference type="InterPro" id="IPR044855">
    <property type="entry name" value="CoA-Trfase_III_dom3_sf"/>
</dbReference>
<keyword evidence="1 2" id="KW-0808">Transferase</keyword>
<dbReference type="RefSeq" id="WP_066962469.1">
    <property type="nucleotide sequence ID" value="NZ_CP023449.1"/>
</dbReference>
<evidence type="ECO:0000313" key="3">
    <source>
        <dbReference type="Proteomes" id="UP000218934"/>
    </source>
</evidence>
<dbReference type="SUPFAM" id="SSF89796">
    <property type="entry name" value="CoA-transferase family III (CaiB/BaiF)"/>
    <property type="match status" value="1"/>
</dbReference>
<gene>
    <name evidence="2" type="ORF">COO09_12330</name>
</gene>
<dbReference type="InterPro" id="IPR023606">
    <property type="entry name" value="CoA-Trfase_III_dom_1_sf"/>
</dbReference>
<reference evidence="2 3" key="1">
    <citation type="submission" date="2017-09" db="EMBL/GenBank/DDBJ databases">
        <title>The Catabolism of 3,6-Dichlorosalicylic acid is Initiated by the Cytochrome P450 Monooxygenase DsmABC in Rhizorhabdus dicambivorans Ndbn-20.</title>
        <authorList>
            <person name="Na L."/>
        </authorList>
    </citation>
    <scope>NUCLEOTIDE SEQUENCE [LARGE SCALE GENOMIC DNA]</scope>
    <source>
        <strain evidence="2 3">Ndbn-20m</strain>
    </source>
</reference>
<accession>A0A2A4FWI4</accession>
<dbReference type="InterPro" id="IPR050483">
    <property type="entry name" value="CoA-transferase_III_domain"/>
</dbReference>
<dbReference type="Gene3D" id="3.30.1540.10">
    <property type="entry name" value="formyl-coa transferase, domain 3"/>
    <property type="match status" value="1"/>
</dbReference>
<organism evidence="2 3">
    <name type="scientific">Rhizorhabdus dicambivorans</name>
    <dbReference type="NCBI Taxonomy" id="1850238"/>
    <lineage>
        <taxon>Bacteria</taxon>
        <taxon>Pseudomonadati</taxon>
        <taxon>Pseudomonadota</taxon>
        <taxon>Alphaproteobacteria</taxon>
        <taxon>Sphingomonadales</taxon>
        <taxon>Sphingomonadaceae</taxon>
        <taxon>Rhizorhabdus</taxon>
    </lineage>
</organism>
<dbReference type="Pfam" id="PF02515">
    <property type="entry name" value="CoA_transf_3"/>
    <property type="match status" value="1"/>
</dbReference>
<protein>
    <submittedName>
        <fullName evidence="2">CoA transferase</fullName>
    </submittedName>
</protein>
<comment type="caution">
    <text evidence="2">The sequence shown here is derived from an EMBL/GenBank/DDBJ whole genome shotgun (WGS) entry which is preliminary data.</text>
</comment>
<dbReference type="Gene3D" id="3.40.50.10540">
    <property type="entry name" value="Crotonobetainyl-coa:carnitine coa-transferase, domain 1"/>
    <property type="match status" value="1"/>
</dbReference>
<evidence type="ECO:0000313" key="2">
    <source>
        <dbReference type="EMBL" id="PCE42095.1"/>
    </source>
</evidence>
<dbReference type="PANTHER" id="PTHR48207">
    <property type="entry name" value="SUCCINATE--HYDROXYMETHYLGLUTARATE COA-TRANSFERASE"/>
    <property type="match status" value="1"/>
</dbReference>